<dbReference type="SUPFAM" id="SSF103481">
    <property type="entry name" value="Multidrug resistance efflux transporter EmrE"/>
    <property type="match status" value="1"/>
</dbReference>
<evidence type="ECO:0000313" key="3">
    <source>
        <dbReference type="EMBL" id="TRY70838.1"/>
    </source>
</evidence>
<organism evidence="3 4">
    <name type="scientific">Tigriopus californicus</name>
    <name type="common">Marine copepod</name>
    <dbReference type="NCBI Taxonomy" id="6832"/>
    <lineage>
        <taxon>Eukaryota</taxon>
        <taxon>Metazoa</taxon>
        <taxon>Ecdysozoa</taxon>
        <taxon>Arthropoda</taxon>
        <taxon>Crustacea</taxon>
        <taxon>Multicrustacea</taxon>
        <taxon>Hexanauplia</taxon>
        <taxon>Copepoda</taxon>
        <taxon>Harpacticoida</taxon>
        <taxon>Harpacticidae</taxon>
        <taxon>Tigriopus</taxon>
    </lineage>
</organism>
<protein>
    <recommendedName>
        <fullName evidence="2">EamA domain-containing protein</fullName>
    </recommendedName>
</protein>
<dbReference type="InterPro" id="IPR000620">
    <property type="entry name" value="EamA_dom"/>
</dbReference>
<feature type="transmembrane region" description="Helical" evidence="1">
    <location>
        <begin position="156"/>
        <end position="174"/>
    </location>
</feature>
<feature type="transmembrane region" description="Helical" evidence="1">
    <location>
        <begin position="97"/>
        <end position="120"/>
    </location>
</feature>
<reference evidence="3 4" key="1">
    <citation type="journal article" date="2018" name="Nat. Ecol. Evol.">
        <title>Genomic signatures of mitonuclear coevolution across populations of Tigriopus californicus.</title>
        <authorList>
            <person name="Barreto F.S."/>
            <person name="Watson E.T."/>
            <person name="Lima T.G."/>
            <person name="Willett C.S."/>
            <person name="Edmands S."/>
            <person name="Li W."/>
            <person name="Burton R.S."/>
        </authorList>
    </citation>
    <scope>NUCLEOTIDE SEQUENCE [LARGE SCALE GENOMIC DNA]</scope>
    <source>
        <strain evidence="3 4">San Diego</strain>
    </source>
</reference>
<comment type="caution">
    <text evidence="3">The sequence shown here is derived from an EMBL/GenBank/DDBJ whole genome shotgun (WGS) entry which is preliminary data.</text>
</comment>
<gene>
    <name evidence="3" type="ORF">TCAL_10291</name>
</gene>
<accession>A0A553NZJ3</accession>
<evidence type="ECO:0000259" key="2">
    <source>
        <dbReference type="Pfam" id="PF00892"/>
    </source>
</evidence>
<dbReference type="Pfam" id="PF00892">
    <property type="entry name" value="EamA"/>
    <property type="match status" value="1"/>
</dbReference>
<proteinExistence type="predicted"/>
<evidence type="ECO:0000313" key="4">
    <source>
        <dbReference type="Proteomes" id="UP000318571"/>
    </source>
</evidence>
<keyword evidence="1" id="KW-0812">Transmembrane</keyword>
<feature type="transmembrane region" description="Helical" evidence="1">
    <location>
        <begin position="67"/>
        <end position="91"/>
    </location>
</feature>
<sequence>MDYLAHALFGMATLILMRPALVFGLPGDSILSRQYLMDFMLTTAGTFFQAGGFTATRVVLDVDVCVILIWNGLFAIIPSLALSLIFGTFHLPTAEHANVLIICGVMAFLGQGCLTIALQVEEAGKVALISKSYDMIVTFMIQVAFYEAVIDLHTSVGFALLVMAMVIMTLKLHMDSSYQRLDGGKCWWIEYT</sequence>
<evidence type="ECO:0000256" key="1">
    <source>
        <dbReference type="SAM" id="Phobius"/>
    </source>
</evidence>
<dbReference type="GO" id="GO:0016020">
    <property type="term" value="C:membrane"/>
    <property type="evidence" value="ECO:0007669"/>
    <property type="project" value="InterPro"/>
</dbReference>
<dbReference type="EMBL" id="VCGU01000009">
    <property type="protein sequence ID" value="TRY70838.1"/>
    <property type="molecule type" value="Genomic_DNA"/>
</dbReference>
<keyword evidence="1" id="KW-1133">Transmembrane helix</keyword>
<feature type="domain" description="EamA" evidence="2">
    <location>
        <begin position="39"/>
        <end position="169"/>
    </location>
</feature>
<name>A0A553NZJ3_TIGCA</name>
<keyword evidence="1" id="KW-0472">Membrane</keyword>
<dbReference type="Proteomes" id="UP000318571">
    <property type="component" value="Chromosome 9"/>
</dbReference>
<keyword evidence="4" id="KW-1185">Reference proteome</keyword>
<dbReference type="STRING" id="6832.A0A553NZJ3"/>
<dbReference type="InterPro" id="IPR037185">
    <property type="entry name" value="EmrE-like"/>
</dbReference>
<dbReference type="AlphaFoldDB" id="A0A553NZJ3"/>